<evidence type="ECO:0000313" key="3">
    <source>
        <dbReference type="Proteomes" id="UP001550210"/>
    </source>
</evidence>
<keyword evidence="3" id="KW-1185">Reference proteome</keyword>
<gene>
    <name evidence="2" type="ORF">ABZZ21_33020</name>
</gene>
<proteinExistence type="predicted"/>
<keyword evidence="1" id="KW-0732">Signal</keyword>
<dbReference type="Gene3D" id="2.60.40.2850">
    <property type="match status" value="1"/>
</dbReference>
<protein>
    <submittedName>
        <fullName evidence="2">Lactococcin 972 family bacteriocin</fullName>
    </submittedName>
</protein>
<dbReference type="NCBIfam" id="TIGR01653">
    <property type="entry name" value="lactococcin_972"/>
    <property type="match status" value="1"/>
</dbReference>
<evidence type="ECO:0000256" key="1">
    <source>
        <dbReference type="SAM" id="SignalP"/>
    </source>
</evidence>
<feature type="chain" id="PRO_5047458411" evidence="1">
    <location>
        <begin position="31"/>
        <end position="133"/>
    </location>
</feature>
<dbReference type="EMBL" id="JBEXPZ010000050">
    <property type="protein sequence ID" value="MET9849288.1"/>
    <property type="molecule type" value="Genomic_DNA"/>
</dbReference>
<organism evidence="2 3">
    <name type="scientific">Streptomyces ossamyceticus</name>
    <dbReference type="NCBI Taxonomy" id="249581"/>
    <lineage>
        <taxon>Bacteria</taxon>
        <taxon>Bacillati</taxon>
        <taxon>Actinomycetota</taxon>
        <taxon>Actinomycetes</taxon>
        <taxon>Kitasatosporales</taxon>
        <taxon>Streptomycetaceae</taxon>
        <taxon>Streptomyces</taxon>
    </lineage>
</organism>
<comment type="caution">
    <text evidence="2">The sequence shown here is derived from an EMBL/GenBank/DDBJ whole genome shotgun (WGS) entry which is preliminary data.</text>
</comment>
<dbReference type="RefSeq" id="WP_355401728.1">
    <property type="nucleotide sequence ID" value="NZ_JBEGHN010000003.1"/>
</dbReference>
<feature type="signal peptide" evidence="1">
    <location>
        <begin position="1"/>
        <end position="30"/>
    </location>
</feature>
<sequence>MSRTRKSLTFAAVAAALAAGVLAPATSASATDAPAFLGEPKEWGMVAINIDGSSPVRPLAVKDVGGGTWSYGTTAAGTTKTCYSNYIHNSKEHSATAKMADYSKKVTKDAGVWANAKVGASPGSTCYTYWATY</sequence>
<reference evidence="2 3" key="1">
    <citation type="submission" date="2024-06" db="EMBL/GenBank/DDBJ databases">
        <title>The Natural Products Discovery Center: Release of the First 8490 Sequenced Strains for Exploring Actinobacteria Biosynthetic Diversity.</title>
        <authorList>
            <person name="Kalkreuter E."/>
            <person name="Kautsar S.A."/>
            <person name="Yang D."/>
            <person name="Bader C.D."/>
            <person name="Teijaro C.N."/>
            <person name="Fluegel L."/>
            <person name="Davis C.M."/>
            <person name="Simpson J.R."/>
            <person name="Lauterbach L."/>
            <person name="Steele A.D."/>
            <person name="Gui C."/>
            <person name="Meng S."/>
            <person name="Li G."/>
            <person name="Viehrig K."/>
            <person name="Ye F."/>
            <person name="Su P."/>
            <person name="Kiefer A.F."/>
            <person name="Nichols A."/>
            <person name="Cepeda A.J."/>
            <person name="Yan W."/>
            <person name="Fan B."/>
            <person name="Jiang Y."/>
            <person name="Adhikari A."/>
            <person name="Zheng C.-J."/>
            <person name="Schuster L."/>
            <person name="Cowan T.M."/>
            <person name="Smanski M.J."/>
            <person name="Chevrette M.G."/>
            <person name="De Carvalho L.P.S."/>
            <person name="Shen B."/>
        </authorList>
    </citation>
    <scope>NUCLEOTIDE SEQUENCE [LARGE SCALE GENOMIC DNA]</scope>
    <source>
        <strain evidence="2 3">NPDC006434</strain>
    </source>
</reference>
<dbReference type="InterPro" id="IPR006540">
    <property type="entry name" value="Lactococcin_972"/>
</dbReference>
<evidence type="ECO:0000313" key="2">
    <source>
        <dbReference type="EMBL" id="MET9849288.1"/>
    </source>
</evidence>
<dbReference type="Proteomes" id="UP001550210">
    <property type="component" value="Unassembled WGS sequence"/>
</dbReference>
<accession>A0ABV2V639</accession>
<dbReference type="Pfam" id="PF09683">
    <property type="entry name" value="Lactococcin_972"/>
    <property type="match status" value="1"/>
</dbReference>
<name>A0ABV2V639_9ACTN</name>